<sequence>MPGAPKDLPKEERCLHDIYATSDLISLVIACSTEILFIGLTYHLWKNRLWQFYGQSIYVDLYNVKQTFKVYERQSALFCTTISVVGVWGNLILLYTFQMSNLKQKYNNEPIRNNFWHVPSYVLLLPYMILILEAIRRESRKILALFCLGNTLETLFIIWISLTWCSIFYKGSFIDESAVCSFTNRILWSPPYQIILTTGVICIILLTFSSINSLLVQNKFGKNYTYSLIDKDVKGHPLIKYNQIEFHIIHTLGFLMLRDEESTWELSFYVNQVIEKSEIMAWDL</sequence>
<evidence type="ECO:0000256" key="1">
    <source>
        <dbReference type="SAM" id="Phobius"/>
    </source>
</evidence>
<accession>A0A9N9C0H4</accession>
<organism evidence="2 3">
    <name type="scientific">Acaulospora morrowiae</name>
    <dbReference type="NCBI Taxonomy" id="94023"/>
    <lineage>
        <taxon>Eukaryota</taxon>
        <taxon>Fungi</taxon>
        <taxon>Fungi incertae sedis</taxon>
        <taxon>Mucoromycota</taxon>
        <taxon>Glomeromycotina</taxon>
        <taxon>Glomeromycetes</taxon>
        <taxon>Diversisporales</taxon>
        <taxon>Acaulosporaceae</taxon>
        <taxon>Acaulospora</taxon>
    </lineage>
</organism>
<dbReference type="AlphaFoldDB" id="A0A9N9C0H4"/>
<protein>
    <submittedName>
        <fullName evidence="2">9389_t:CDS:1</fullName>
    </submittedName>
</protein>
<keyword evidence="1" id="KW-1133">Transmembrane helix</keyword>
<reference evidence="2" key="1">
    <citation type="submission" date="2021-06" db="EMBL/GenBank/DDBJ databases">
        <authorList>
            <person name="Kallberg Y."/>
            <person name="Tangrot J."/>
            <person name="Rosling A."/>
        </authorList>
    </citation>
    <scope>NUCLEOTIDE SEQUENCE</scope>
    <source>
        <strain evidence="2">CL551</strain>
    </source>
</reference>
<gene>
    <name evidence="2" type="ORF">AMORRO_LOCUS6971</name>
</gene>
<evidence type="ECO:0000313" key="3">
    <source>
        <dbReference type="Proteomes" id="UP000789342"/>
    </source>
</evidence>
<feature type="transmembrane region" description="Helical" evidence="1">
    <location>
        <begin position="142"/>
        <end position="169"/>
    </location>
</feature>
<keyword evidence="1" id="KW-0472">Membrane</keyword>
<feature type="transmembrane region" description="Helical" evidence="1">
    <location>
        <begin position="75"/>
        <end position="95"/>
    </location>
</feature>
<feature type="non-terminal residue" evidence="2">
    <location>
        <position position="1"/>
    </location>
</feature>
<feature type="transmembrane region" description="Helical" evidence="1">
    <location>
        <begin position="194"/>
        <end position="216"/>
    </location>
</feature>
<name>A0A9N9C0H4_9GLOM</name>
<comment type="caution">
    <text evidence="2">The sequence shown here is derived from an EMBL/GenBank/DDBJ whole genome shotgun (WGS) entry which is preliminary data.</text>
</comment>
<dbReference type="EMBL" id="CAJVPV010004988">
    <property type="protein sequence ID" value="CAG8582520.1"/>
    <property type="molecule type" value="Genomic_DNA"/>
</dbReference>
<keyword evidence="1" id="KW-0812">Transmembrane</keyword>
<dbReference type="Proteomes" id="UP000789342">
    <property type="component" value="Unassembled WGS sequence"/>
</dbReference>
<proteinExistence type="predicted"/>
<evidence type="ECO:0000313" key="2">
    <source>
        <dbReference type="EMBL" id="CAG8582520.1"/>
    </source>
</evidence>
<feature type="transmembrane region" description="Helical" evidence="1">
    <location>
        <begin position="24"/>
        <end position="45"/>
    </location>
</feature>
<feature type="transmembrane region" description="Helical" evidence="1">
    <location>
        <begin position="115"/>
        <end position="135"/>
    </location>
</feature>
<keyword evidence="3" id="KW-1185">Reference proteome</keyword>